<dbReference type="Pfam" id="PF05729">
    <property type="entry name" value="NACHT"/>
    <property type="match status" value="1"/>
</dbReference>
<feature type="domain" description="NACHT" evidence="1">
    <location>
        <begin position="202"/>
        <end position="351"/>
    </location>
</feature>
<dbReference type="Gene3D" id="1.25.40.10">
    <property type="entry name" value="Tetratricopeptide repeat domain"/>
    <property type="match status" value="2"/>
</dbReference>
<comment type="caution">
    <text evidence="2">The sequence shown here is derived from an EMBL/GenBank/DDBJ whole genome shotgun (WGS) entry which is preliminary data.</text>
</comment>
<dbReference type="SUPFAM" id="SSF48452">
    <property type="entry name" value="TPR-like"/>
    <property type="match status" value="1"/>
</dbReference>
<organism evidence="2 3">
    <name type="scientific">Fusarium falciforme</name>
    <dbReference type="NCBI Taxonomy" id="195108"/>
    <lineage>
        <taxon>Eukaryota</taxon>
        <taxon>Fungi</taxon>
        <taxon>Dikarya</taxon>
        <taxon>Ascomycota</taxon>
        <taxon>Pezizomycotina</taxon>
        <taxon>Sordariomycetes</taxon>
        <taxon>Hypocreomycetidae</taxon>
        <taxon>Hypocreales</taxon>
        <taxon>Nectriaceae</taxon>
        <taxon>Fusarium</taxon>
        <taxon>Fusarium solani species complex</taxon>
    </lineage>
</organism>
<evidence type="ECO:0000259" key="1">
    <source>
        <dbReference type="Pfam" id="PF05729"/>
    </source>
</evidence>
<dbReference type="Proteomes" id="UP001152087">
    <property type="component" value="Unassembled WGS sequence"/>
</dbReference>
<evidence type="ECO:0000313" key="2">
    <source>
        <dbReference type="EMBL" id="KAJ4182433.1"/>
    </source>
</evidence>
<proteinExistence type="predicted"/>
<dbReference type="AlphaFoldDB" id="A0A9W8QZF1"/>
<keyword evidence="3" id="KW-1185">Reference proteome</keyword>
<dbReference type="InterPro" id="IPR053137">
    <property type="entry name" value="NLR-like"/>
</dbReference>
<evidence type="ECO:0000313" key="3">
    <source>
        <dbReference type="Proteomes" id="UP001152087"/>
    </source>
</evidence>
<dbReference type="InterPro" id="IPR011990">
    <property type="entry name" value="TPR-like_helical_dom_sf"/>
</dbReference>
<gene>
    <name evidence="2" type="ORF">NW755_010483</name>
</gene>
<accession>A0A9W8QZF1</accession>
<dbReference type="PANTHER" id="PTHR46082:SF6">
    <property type="entry name" value="AAA+ ATPASE DOMAIN-CONTAINING PROTEIN-RELATED"/>
    <property type="match status" value="1"/>
</dbReference>
<dbReference type="InterPro" id="IPR007111">
    <property type="entry name" value="NACHT_NTPase"/>
</dbReference>
<reference evidence="2" key="1">
    <citation type="submission" date="2022-09" db="EMBL/GenBank/DDBJ databases">
        <title>Fusarium specimens isolated from Avocado Roots.</title>
        <authorList>
            <person name="Stajich J."/>
            <person name="Roper C."/>
            <person name="Heimlech-Rivalta G."/>
        </authorList>
    </citation>
    <scope>NUCLEOTIDE SEQUENCE</scope>
    <source>
        <strain evidence="2">A02</strain>
    </source>
</reference>
<dbReference type="GO" id="GO:0043531">
    <property type="term" value="F:ADP binding"/>
    <property type="evidence" value="ECO:0007669"/>
    <property type="project" value="InterPro"/>
</dbReference>
<dbReference type="Pfam" id="PF13424">
    <property type="entry name" value="TPR_12"/>
    <property type="match status" value="2"/>
</dbReference>
<dbReference type="Gene3D" id="3.40.50.300">
    <property type="entry name" value="P-loop containing nucleotide triphosphate hydrolases"/>
    <property type="match status" value="1"/>
</dbReference>
<dbReference type="EMBL" id="JAOQAV010000035">
    <property type="protein sequence ID" value="KAJ4182433.1"/>
    <property type="molecule type" value="Genomic_DNA"/>
</dbReference>
<dbReference type="Pfam" id="PF13374">
    <property type="entry name" value="TPR_10"/>
    <property type="match status" value="1"/>
</dbReference>
<dbReference type="PANTHER" id="PTHR46082">
    <property type="entry name" value="ATP/GTP-BINDING PROTEIN-RELATED"/>
    <property type="match status" value="1"/>
</dbReference>
<protein>
    <recommendedName>
        <fullName evidence="1">NACHT domain-containing protein</fullName>
    </recommendedName>
</protein>
<dbReference type="InterPro" id="IPR027417">
    <property type="entry name" value="P-loop_NTPase"/>
</dbReference>
<dbReference type="SUPFAM" id="SSF52540">
    <property type="entry name" value="P-loop containing nucleoside triphosphate hydrolases"/>
    <property type="match status" value="1"/>
</dbReference>
<sequence>MAEKAGLAANIAVLIKLSGEVTTLCIEYSAADTNNPEISKLQSRVEGLGTALRATQKFVESRDGQKLTVSQETLDVIDTCNKKLSSIKKALEENKEGNKEGNLYRRWSTRTLKWPWKRAQLDKIISQLDRYEQVITLALEPDKTGILGNIIRGLDNVSHQHLDIACRIGCFSVPFLSNPDFINRPEILKWMKEQHDSHAGRIALVGKDGLGKSQMALHFAEKMHDKDHKCSVFWIDGSSKPMFEHSFRSLADTLQLPGRHNPKANCLVLVSGWLNKEEAGPWVMILDNVEDGILNSKDDDTQLAALLPRRRTSCLIATTRSQAVAEGLIILPKAIYEVEAMNDAQAMRLFRGKINRARLEDSYDANSARKLVRALDHCPLAISIAAGFIIHCAPDMTTESYLDQFSTVEQQKNSLLNREGGHLALDETVPAPVVAAWEITFRRMEQRESSVARLLSLMSIFNPQEIPTLGLQRYMFDVDWKVRRQLSKDLRTLCALALVSDSASGDTYQMHPLIQTCTRAWLTQSGKMEYWKRRFLSDMTTQFPSVPGGGNRSTCQALLPHVERLFDEEPDDNSLNDWVTLLKRCALYFRDTQRGETAIELSEKALAKAEAVWGREDVKTQSLIDHTALFLGHERRFQEEEALLAELVEIRTRTLGEEHTNTLAAMDLLADSYCKQERFKEAEELFLSVIEKQKRTLGEDHHGTLTTLRRLAGLYRKNGKKEEGLKLFTLLEKVNRDSKKDSQYDTDAVNLAIAHMDFQQYTEAEELLKPAVERLTRTRGHNEGITLWATSVLAGVYKRQKRYKEAIALAQWCLPLLEQVCGPDHHRTVYTRSLLACLRKA</sequence>
<name>A0A9W8QZF1_9HYPO</name>